<name>A0ABT9S949_9BURK</name>
<evidence type="ECO:0000313" key="4">
    <source>
        <dbReference type="EMBL" id="MDP9900884.1"/>
    </source>
</evidence>
<dbReference type="InterPro" id="IPR012349">
    <property type="entry name" value="Split_barrel_FMN-bd"/>
</dbReference>
<dbReference type="EMBL" id="JAUSRO010000009">
    <property type="protein sequence ID" value="MDP9900884.1"/>
    <property type="molecule type" value="Genomic_DNA"/>
</dbReference>
<reference evidence="4 5" key="1">
    <citation type="submission" date="2023-07" db="EMBL/GenBank/DDBJ databases">
        <title>Sorghum-associated microbial communities from plants grown in Nebraska, USA.</title>
        <authorList>
            <person name="Schachtman D."/>
        </authorList>
    </citation>
    <scope>NUCLEOTIDE SEQUENCE [LARGE SCALE GENOMIC DNA]</scope>
    <source>
        <strain evidence="4 5">DS1607</strain>
    </source>
</reference>
<dbReference type="GO" id="GO:0004497">
    <property type="term" value="F:monooxygenase activity"/>
    <property type="evidence" value="ECO:0007669"/>
    <property type="project" value="UniProtKB-KW"/>
</dbReference>
<comment type="caution">
    <text evidence="4">The sequence shown here is derived from an EMBL/GenBank/DDBJ whole genome shotgun (WGS) entry which is preliminary data.</text>
</comment>
<dbReference type="PANTHER" id="PTHR30466">
    <property type="entry name" value="FLAVIN REDUCTASE"/>
    <property type="match status" value="1"/>
</dbReference>
<dbReference type="PANTHER" id="PTHR30466:SF11">
    <property type="entry name" value="FLAVIN-DEPENDENT MONOOXYGENASE, REDUCTASE SUBUNIT HSAB"/>
    <property type="match status" value="1"/>
</dbReference>
<keyword evidence="5" id="KW-1185">Reference proteome</keyword>
<evidence type="ECO:0000256" key="2">
    <source>
        <dbReference type="ARBA" id="ARBA00023002"/>
    </source>
</evidence>
<comment type="similarity">
    <text evidence="1">Belongs to the non-flavoprotein flavin reductase family.</text>
</comment>
<organism evidence="4 5">
    <name type="scientific">Variovorax ginsengisoli</name>
    <dbReference type="NCBI Taxonomy" id="363844"/>
    <lineage>
        <taxon>Bacteria</taxon>
        <taxon>Pseudomonadati</taxon>
        <taxon>Pseudomonadota</taxon>
        <taxon>Betaproteobacteria</taxon>
        <taxon>Burkholderiales</taxon>
        <taxon>Comamonadaceae</taxon>
        <taxon>Variovorax</taxon>
    </lineage>
</organism>
<dbReference type="EC" id="1.5.1.-" evidence="4"/>
<accession>A0ABT9S949</accession>
<dbReference type="RefSeq" id="WP_307690670.1">
    <property type="nucleotide sequence ID" value="NZ_JAUSRO010000009.1"/>
</dbReference>
<proteinExistence type="inferred from homology"/>
<keyword evidence="2 4" id="KW-0560">Oxidoreductase</keyword>
<dbReference type="Pfam" id="PF01613">
    <property type="entry name" value="Flavin_Reduct"/>
    <property type="match status" value="1"/>
</dbReference>
<evidence type="ECO:0000256" key="1">
    <source>
        <dbReference type="ARBA" id="ARBA00008898"/>
    </source>
</evidence>
<feature type="domain" description="Flavin reductase like" evidence="3">
    <location>
        <begin position="24"/>
        <end position="168"/>
    </location>
</feature>
<evidence type="ECO:0000259" key="3">
    <source>
        <dbReference type="SMART" id="SM00903"/>
    </source>
</evidence>
<evidence type="ECO:0000313" key="5">
    <source>
        <dbReference type="Proteomes" id="UP001226867"/>
    </source>
</evidence>
<keyword evidence="4" id="KW-0503">Monooxygenase</keyword>
<dbReference type="InterPro" id="IPR002563">
    <property type="entry name" value="Flavin_Rdtase-like_dom"/>
</dbReference>
<dbReference type="SMART" id="SM00903">
    <property type="entry name" value="Flavin_Reduct"/>
    <property type="match status" value="1"/>
</dbReference>
<sequence>MPIASTPFIASASSFDPLFLRRVLGSFATGVTIVTTRDAHGRPVGLTANSFSSVSLTPPLVLWSLGRGSGSIDAFRNAAHWAVHILAADQQPLSERFARRSEDRFAGLDVGHGVGGVPLLGGCAAVLQCSAVAQHVGGDHLIFIGDIQSCDHRPDATPLLFHAGRYAQLTGEACAA</sequence>
<protein>
    <submittedName>
        <fullName evidence="4">3-hydroxy-9,10-secoandrosta-1,3,5(10)-triene-9, 17-dione monooxygenase reductase component</fullName>
        <ecNumber evidence="4">1.5.1.-</ecNumber>
    </submittedName>
</protein>
<dbReference type="Proteomes" id="UP001226867">
    <property type="component" value="Unassembled WGS sequence"/>
</dbReference>
<gene>
    <name evidence="4" type="ORF">J2W36_003150</name>
</gene>
<dbReference type="SUPFAM" id="SSF50475">
    <property type="entry name" value="FMN-binding split barrel"/>
    <property type="match status" value="1"/>
</dbReference>
<dbReference type="InterPro" id="IPR050268">
    <property type="entry name" value="NADH-dep_flavin_reductase"/>
</dbReference>
<dbReference type="Gene3D" id="2.30.110.10">
    <property type="entry name" value="Electron Transport, Fmn-binding Protein, Chain A"/>
    <property type="match status" value="1"/>
</dbReference>